<proteinExistence type="inferred from homology"/>
<evidence type="ECO:0000313" key="4">
    <source>
        <dbReference type="EMBL" id="MDQ2092147.1"/>
    </source>
</evidence>
<reference evidence="4" key="2">
    <citation type="submission" date="2023-02" db="EMBL/GenBank/DDBJ databases">
        <title>'Rhodoalgimonas zhirmunskyi' gen. nov., isolated from a red alga.</title>
        <authorList>
            <person name="Nedashkovskaya O.I."/>
            <person name="Otstavnykh N.Y."/>
            <person name="Bystritskaya E.P."/>
            <person name="Balabanova L.A."/>
            <person name="Isaeva M.P."/>
        </authorList>
    </citation>
    <scope>NUCLEOTIDE SEQUENCE</scope>
    <source>
        <strain evidence="4">KCTC 52189</strain>
    </source>
</reference>
<evidence type="ECO:0000256" key="1">
    <source>
        <dbReference type="ARBA" id="ARBA00010515"/>
    </source>
</evidence>
<comment type="similarity">
    <text evidence="1">Belongs to the 'GDXG' lipolytic enzyme family.</text>
</comment>
<accession>A0AAE3WHY4</accession>
<comment type="caution">
    <text evidence="4">The sequence shown here is derived from an EMBL/GenBank/DDBJ whole genome shotgun (WGS) entry which is preliminary data.</text>
</comment>
<keyword evidence="5" id="KW-1185">Reference proteome</keyword>
<evidence type="ECO:0000259" key="3">
    <source>
        <dbReference type="Pfam" id="PF07859"/>
    </source>
</evidence>
<keyword evidence="2 4" id="KW-0378">Hydrolase</keyword>
<dbReference type="AlphaFoldDB" id="A0AAE3WHY4"/>
<dbReference type="Gene3D" id="3.40.50.1820">
    <property type="entry name" value="alpha/beta hydrolase"/>
    <property type="match status" value="1"/>
</dbReference>
<dbReference type="RefSeq" id="WP_306737449.1">
    <property type="nucleotide sequence ID" value="NZ_JANHAX010000007.1"/>
</dbReference>
<dbReference type="PANTHER" id="PTHR48081">
    <property type="entry name" value="AB HYDROLASE SUPERFAMILY PROTEIN C4A8.06C"/>
    <property type="match status" value="1"/>
</dbReference>
<evidence type="ECO:0000313" key="5">
    <source>
        <dbReference type="Proteomes" id="UP001226762"/>
    </source>
</evidence>
<dbReference type="EMBL" id="JANHAX010000007">
    <property type="protein sequence ID" value="MDQ2092147.1"/>
    <property type="molecule type" value="Genomic_DNA"/>
</dbReference>
<dbReference type="GO" id="GO:0016787">
    <property type="term" value="F:hydrolase activity"/>
    <property type="evidence" value="ECO:0007669"/>
    <property type="project" value="UniProtKB-KW"/>
</dbReference>
<dbReference type="PANTHER" id="PTHR48081:SF8">
    <property type="entry name" value="ALPHA_BETA HYDROLASE FOLD-3 DOMAIN-CONTAINING PROTEIN-RELATED"/>
    <property type="match status" value="1"/>
</dbReference>
<dbReference type="Pfam" id="PF07859">
    <property type="entry name" value="Abhydrolase_3"/>
    <property type="match status" value="1"/>
</dbReference>
<gene>
    <name evidence="4" type="ORF">NO357_19770</name>
</gene>
<dbReference type="Proteomes" id="UP001226762">
    <property type="component" value="Unassembled WGS sequence"/>
</dbReference>
<dbReference type="InterPro" id="IPR029058">
    <property type="entry name" value="AB_hydrolase_fold"/>
</dbReference>
<organism evidence="4 5">
    <name type="scientific">Marimonas arenosa</name>
    <dbReference type="NCBI Taxonomy" id="1795305"/>
    <lineage>
        <taxon>Bacteria</taxon>
        <taxon>Pseudomonadati</taxon>
        <taxon>Pseudomonadota</taxon>
        <taxon>Alphaproteobacteria</taxon>
        <taxon>Rhodobacterales</taxon>
        <taxon>Paracoccaceae</taxon>
        <taxon>Marimonas</taxon>
    </lineage>
</organism>
<feature type="domain" description="Alpha/beta hydrolase fold-3" evidence="3">
    <location>
        <begin position="81"/>
        <end position="280"/>
    </location>
</feature>
<sequence>MTRAATNRPSVRARALNGVLRLIEKRRLARIEHPEELRQSFERSARLMFHGPRGSRYVPDRLENVPALKVRGPGADDRELLLYFHGGGYVMGSPATHRAMLARISALTGRVAVMPDYRKAPEHPFPAAIDDALAAYGALIAAGPSRRIVLGGDSAGGGIALALLGQICRLGLPQPAATFAFSPLTDMTFSGDSFRDNAVVEAMLPTSRAKDLEVMYLNGADPRDPRASPLFADFAGVGPVWMCVGDTEILRDDTLRMAAVLRRQGVEVNEVIARDLPHVWPIFQRIIPEAEATLTQVSGWIRSL</sequence>
<protein>
    <submittedName>
        <fullName evidence="4">Alpha/beta hydrolase</fullName>
    </submittedName>
</protein>
<dbReference type="SUPFAM" id="SSF53474">
    <property type="entry name" value="alpha/beta-Hydrolases"/>
    <property type="match status" value="1"/>
</dbReference>
<reference evidence="4" key="1">
    <citation type="submission" date="2022-07" db="EMBL/GenBank/DDBJ databases">
        <authorList>
            <person name="Otstavnykh N."/>
            <person name="Isaeva M."/>
            <person name="Bystritskaya E."/>
        </authorList>
    </citation>
    <scope>NUCLEOTIDE SEQUENCE</scope>
    <source>
        <strain evidence="4">KCTC 52189</strain>
    </source>
</reference>
<dbReference type="InterPro" id="IPR050300">
    <property type="entry name" value="GDXG_lipolytic_enzyme"/>
</dbReference>
<name>A0AAE3WHY4_9RHOB</name>
<evidence type="ECO:0000256" key="2">
    <source>
        <dbReference type="ARBA" id="ARBA00022801"/>
    </source>
</evidence>
<dbReference type="PROSITE" id="PS01173">
    <property type="entry name" value="LIPASE_GDXG_HIS"/>
    <property type="match status" value="1"/>
</dbReference>
<dbReference type="InterPro" id="IPR013094">
    <property type="entry name" value="AB_hydrolase_3"/>
</dbReference>
<dbReference type="InterPro" id="IPR002168">
    <property type="entry name" value="Lipase_GDXG_HIS_AS"/>
</dbReference>